<name>A0AAV5TH41_9BILA</name>
<feature type="transmembrane region" description="Helical" evidence="6">
    <location>
        <begin position="96"/>
        <end position="115"/>
    </location>
</feature>
<dbReference type="EMBL" id="BTSX01000004">
    <property type="protein sequence ID" value="GMS93626.1"/>
    <property type="molecule type" value="Genomic_DNA"/>
</dbReference>
<evidence type="ECO:0000256" key="3">
    <source>
        <dbReference type="ARBA" id="ARBA00022692"/>
    </source>
</evidence>
<accession>A0AAV5TH41</accession>
<dbReference type="Pfam" id="PF10317">
    <property type="entry name" value="7TM_GPCR_Srd"/>
    <property type="match status" value="1"/>
</dbReference>
<dbReference type="PANTHER" id="PTHR22945:SF40">
    <property type="entry name" value="SERPENTINE RECEPTOR, CLASS D (DELTA)-RELATED"/>
    <property type="match status" value="1"/>
</dbReference>
<feature type="transmembrane region" description="Helical" evidence="6">
    <location>
        <begin position="12"/>
        <end position="34"/>
    </location>
</feature>
<feature type="transmembrane region" description="Helical" evidence="6">
    <location>
        <begin position="187"/>
        <end position="206"/>
    </location>
</feature>
<feature type="non-terminal residue" evidence="7">
    <location>
        <position position="253"/>
    </location>
</feature>
<protein>
    <recommendedName>
        <fullName evidence="9">G protein-coupled receptor</fullName>
    </recommendedName>
</protein>
<dbReference type="AlphaFoldDB" id="A0AAV5TH41"/>
<keyword evidence="3 6" id="KW-0812">Transmembrane</keyword>
<evidence type="ECO:0000313" key="8">
    <source>
        <dbReference type="Proteomes" id="UP001432027"/>
    </source>
</evidence>
<keyword evidence="8" id="KW-1185">Reference proteome</keyword>
<evidence type="ECO:0000256" key="4">
    <source>
        <dbReference type="ARBA" id="ARBA00022989"/>
    </source>
</evidence>
<feature type="transmembrane region" description="Helical" evidence="6">
    <location>
        <begin position="218"/>
        <end position="236"/>
    </location>
</feature>
<organism evidence="7 8">
    <name type="scientific">Pristionchus entomophagus</name>
    <dbReference type="NCBI Taxonomy" id="358040"/>
    <lineage>
        <taxon>Eukaryota</taxon>
        <taxon>Metazoa</taxon>
        <taxon>Ecdysozoa</taxon>
        <taxon>Nematoda</taxon>
        <taxon>Chromadorea</taxon>
        <taxon>Rhabditida</taxon>
        <taxon>Rhabditina</taxon>
        <taxon>Diplogasteromorpha</taxon>
        <taxon>Diplogasteroidea</taxon>
        <taxon>Neodiplogasteridae</taxon>
        <taxon>Pristionchus</taxon>
    </lineage>
</organism>
<dbReference type="InterPro" id="IPR019421">
    <property type="entry name" value="7TM_GPCR_serpentine_rcpt_Srd"/>
</dbReference>
<dbReference type="Proteomes" id="UP001432027">
    <property type="component" value="Unassembled WGS sequence"/>
</dbReference>
<dbReference type="PANTHER" id="PTHR22945">
    <property type="entry name" value="SERPENTINE RECEPTOR, CLASS D DELTA"/>
    <property type="match status" value="1"/>
</dbReference>
<dbReference type="InterPro" id="IPR050920">
    <property type="entry name" value="Nematode_rcpt-like_delta"/>
</dbReference>
<dbReference type="SUPFAM" id="SSF81321">
    <property type="entry name" value="Family A G protein-coupled receptor-like"/>
    <property type="match status" value="1"/>
</dbReference>
<reference evidence="7" key="1">
    <citation type="submission" date="2023-10" db="EMBL/GenBank/DDBJ databases">
        <title>Genome assembly of Pristionchus species.</title>
        <authorList>
            <person name="Yoshida K."/>
            <person name="Sommer R.J."/>
        </authorList>
    </citation>
    <scope>NUCLEOTIDE SEQUENCE</scope>
    <source>
        <strain evidence="7">RS0144</strain>
    </source>
</reference>
<evidence type="ECO:0000256" key="2">
    <source>
        <dbReference type="ARBA" id="ARBA00009166"/>
    </source>
</evidence>
<keyword evidence="5 6" id="KW-0472">Membrane</keyword>
<feature type="transmembrane region" description="Helical" evidence="6">
    <location>
        <begin position="54"/>
        <end position="75"/>
    </location>
</feature>
<gene>
    <name evidence="7" type="ORF">PENTCL1PPCAC_15801</name>
</gene>
<feature type="non-terminal residue" evidence="7">
    <location>
        <position position="1"/>
    </location>
</feature>
<sequence>RTPKALSSYSNFLLNIACVDLLASFSSFMAIVSVQNINGHIVLVYVGPCSLFNARVDLVGLSVLLLVLSFAYRLWVLKATIHQRKRQNIIWTLSRLTILVYGILNTLTMFLGASYTHPGFSEHTISVLDMTGGITENLNSRLSVGSLLVIYFFGFILLLIMHRQLFARVRNLVRSDKRHSHQMIRRSLTAQMMLPLISVFGASLWLLDVVGVVHSSTLQRLVIFVISIFALASPLINMHYIPPYRRLVSLFHS</sequence>
<evidence type="ECO:0000256" key="6">
    <source>
        <dbReference type="SAM" id="Phobius"/>
    </source>
</evidence>
<comment type="similarity">
    <text evidence="2">Belongs to the nematode receptor-like protein srd family.</text>
</comment>
<evidence type="ECO:0000313" key="7">
    <source>
        <dbReference type="EMBL" id="GMS93626.1"/>
    </source>
</evidence>
<evidence type="ECO:0000256" key="1">
    <source>
        <dbReference type="ARBA" id="ARBA00004141"/>
    </source>
</evidence>
<dbReference type="Gene3D" id="1.20.1070.10">
    <property type="entry name" value="Rhodopsin 7-helix transmembrane proteins"/>
    <property type="match status" value="1"/>
</dbReference>
<feature type="transmembrane region" description="Helical" evidence="6">
    <location>
        <begin position="148"/>
        <end position="166"/>
    </location>
</feature>
<proteinExistence type="inferred from homology"/>
<comment type="caution">
    <text evidence="7">The sequence shown here is derived from an EMBL/GenBank/DDBJ whole genome shotgun (WGS) entry which is preliminary data.</text>
</comment>
<keyword evidence="4 6" id="KW-1133">Transmembrane helix</keyword>
<evidence type="ECO:0008006" key="9">
    <source>
        <dbReference type="Google" id="ProtNLM"/>
    </source>
</evidence>
<dbReference type="GO" id="GO:0016020">
    <property type="term" value="C:membrane"/>
    <property type="evidence" value="ECO:0007669"/>
    <property type="project" value="UniProtKB-SubCell"/>
</dbReference>
<evidence type="ECO:0000256" key="5">
    <source>
        <dbReference type="ARBA" id="ARBA00023136"/>
    </source>
</evidence>
<comment type="subcellular location">
    <subcellularLocation>
        <location evidence="1">Membrane</location>
        <topology evidence="1">Multi-pass membrane protein</topology>
    </subcellularLocation>
</comment>